<protein>
    <recommendedName>
        <fullName evidence="2">ARG and Rhodanese-Phosphatase-superfamily-associated domain-containing protein</fullName>
    </recommendedName>
</protein>
<dbReference type="EMBL" id="CP012159">
    <property type="protein sequence ID" value="AKT43264.1"/>
    <property type="molecule type" value="Genomic_DNA"/>
</dbReference>
<dbReference type="AlphaFoldDB" id="A0A0K1ER17"/>
<keyword evidence="4" id="KW-1185">Reference proteome</keyword>
<gene>
    <name evidence="3" type="ORF">CMC5_074950</name>
</gene>
<organism evidence="3 4">
    <name type="scientific">Chondromyces crocatus</name>
    <dbReference type="NCBI Taxonomy" id="52"/>
    <lineage>
        <taxon>Bacteria</taxon>
        <taxon>Pseudomonadati</taxon>
        <taxon>Myxococcota</taxon>
        <taxon>Polyangia</taxon>
        <taxon>Polyangiales</taxon>
        <taxon>Polyangiaceae</taxon>
        <taxon>Chondromyces</taxon>
    </lineage>
</organism>
<dbReference type="InterPro" id="IPR046699">
    <property type="entry name" value="ARPP-1"/>
</dbReference>
<dbReference type="Proteomes" id="UP000067626">
    <property type="component" value="Chromosome"/>
</dbReference>
<reference evidence="3 4" key="1">
    <citation type="submission" date="2015-07" db="EMBL/GenBank/DDBJ databases">
        <title>Genome analysis of myxobacterium Chondromyces crocatus Cm c5 reveals a high potential for natural compound synthesis and the genetic basis for the loss of fruiting body formation.</title>
        <authorList>
            <person name="Zaburannyi N."/>
            <person name="Bunk B."/>
            <person name="Maier J."/>
            <person name="Overmann J."/>
            <person name="Mueller R."/>
        </authorList>
    </citation>
    <scope>NUCLEOTIDE SEQUENCE [LARGE SCALE GENOMIC DNA]</scope>
    <source>
        <strain evidence="3 4">Cm c5</strain>
    </source>
</reference>
<dbReference type="KEGG" id="ccro:CMC5_074950"/>
<name>A0A0K1ER17_CHOCO</name>
<feature type="domain" description="ARG and Rhodanese-Phosphatase-superfamily-associated" evidence="2">
    <location>
        <begin position="98"/>
        <end position="431"/>
    </location>
</feature>
<dbReference type="STRING" id="52.CMC5_074950"/>
<evidence type="ECO:0000256" key="1">
    <source>
        <dbReference type="SAM" id="MobiDB-lite"/>
    </source>
</evidence>
<evidence type="ECO:0000313" key="4">
    <source>
        <dbReference type="Proteomes" id="UP000067626"/>
    </source>
</evidence>
<dbReference type="Pfam" id="PF20208">
    <property type="entry name" value="ARPP-1"/>
    <property type="match status" value="1"/>
</dbReference>
<proteinExistence type="predicted"/>
<dbReference type="PROSITE" id="PS51257">
    <property type="entry name" value="PROKAR_LIPOPROTEIN"/>
    <property type="match status" value="1"/>
</dbReference>
<sequence>MWRRDWCGGLHRTGRGVLAFWFTLALLMGCSRKALQTGSGDTGLGSVAVTAASNAPSDSSSKEPAASRGDPKAPDPQRVAGLATPKKIPGRPIDDGHTVGSPKVFGNLAVFPIRASTQEDIGEFTTLDEALEKGTAVVRELEPAADTAPHAEQQAEPPQNDPIPLPVQARASQTQTQRPRHHHRHYGNVSGDGAQVNTLIIENNGDLPILVLAGTIVKGGKQDRQIGQDFLVAARTQAPVDAFCVERGRWTGIRSGESTEGKFSTMKMLASSKVREAGQYKRDQGEVWSKVGEVNRAHQTQTPSETLVAAVEHGDVARERQTLAASASAWLRQVEAVEDVVGFAYAVDGQVRGVRFFMNRKLFLLFEDALIGTAAQDALTAAQEARAEKRPVASGQTNEEAVERFIHNVAAAEARSEPTRAGHLNSYQVSDEGYGSTVLAPPAPAAPLAKPKAITRDYLAK</sequence>
<evidence type="ECO:0000313" key="3">
    <source>
        <dbReference type="EMBL" id="AKT43264.1"/>
    </source>
</evidence>
<feature type="region of interest" description="Disordered" evidence="1">
    <location>
        <begin position="51"/>
        <end position="101"/>
    </location>
</feature>
<evidence type="ECO:0000259" key="2">
    <source>
        <dbReference type="Pfam" id="PF20208"/>
    </source>
</evidence>
<accession>A0A0K1ER17</accession>